<reference evidence="3 4" key="1">
    <citation type="submission" date="2020-12" db="EMBL/GenBank/DDBJ databases">
        <title>Halosimplex halophilum sp. nov. and Halosimplex salinum sp. nov., two new members of the genus Halosimplex.</title>
        <authorList>
            <person name="Cui H.L."/>
        </authorList>
    </citation>
    <scope>NUCLEOTIDE SEQUENCE [LARGE SCALE GENOMIC DNA]</scope>
    <source>
        <strain evidence="3 4">YGH94</strain>
    </source>
</reference>
<organism evidence="3 4">
    <name type="scientific">Halosimplex litoreum</name>
    <dbReference type="NCBI Taxonomy" id="1198301"/>
    <lineage>
        <taxon>Archaea</taxon>
        <taxon>Methanobacteriati</taxon>
        <taxon>Methanobacteriota</taxon>
        <taxon>Stenosarchaea group</taxon>
        <taxon>Halobacteria</taxon>
        <taxon>Halobacteriales</taxon>
        <taxon>Haloarculaceae</taxon>
        <taxon>Halosimplex</taxon>
    </lineage>
</organism>
<keyword evidence="1" id="KW-1133">Transmembrane helix</keyword>
<protein>
    <submittedName>
        <fullName evidence="3">YccF domain-containing protein</fullName>
    </submittedName>
</protein>
<dbReference type="KEGG" id="hlt:I7X12_15510"/>
<dbReference type="InterPro" id="IPR005185">
    <property type="entry name" value="YccF"/>
</dbReference>
<gene>
    <name evidence="3" type="ORF">I7X12_15510</name>
</gene>
<dbReference type="OrthoDB" id="196891at2157"/>
<feature type="transmembrane region" description="Helical" evidence="1">
    <location>
        <begin position="12"/>
        <end position="33"/>
    </location>
</feature>
<evidence type="ECO:0000256" key="1">
    <source>
        <dbReference type="SAM" id="Phobius"/>
    </source>
</evidence>
<dbReference type="EMBL" id="CP065856">
    <property type="protein sequence ID" value="QPV62138.1"/>
    <property type="molecule type" value="Genomic_DNA"/>
</dbReference>
<evidence type="ECO:0000313" key="3">
    <source>
        <dbReference type="EMBL" id="QPV62138.1"/>
    </source>
</evidence>
<dbReference type="RefSeq" id="WP_198060953.1">
    <property type="nucleotide sequence ID" value="NZ_CP065856.1"/>
</dbReference>
<dbReference type="GeneID" id="60589929"/>
<dbReference type="AlphaFoldDB" id="A0A7T3FXJ6"/>
<feature type="domain" description="Inner membrane component" evidence="2">
    <location>
        <begin position="83"/>
        <end position="118"/>
    </location>
</feature>
<dbReference type="Proteomes" id="UP000595001">
    <property type="component" value="Chromosome"/>
</dbReference>
<sequence>MADDSPSIAIRAVWFVAIGWWATGILLTAAWLFSLTVVGLPVGVKLVNVVPKALTLKQTDDDVDRVEIGGSSSNSSSILVRGIYFVLVGWWASLLWTGAAYLLCLSVVGLPFGIKMFNRLPRVLSLYEG</sequence>
<name>A0A7T3FXJ6_9EURY</name>
<keyword evidence="1" id="KW-0472">Membrane</keyword>
<dbReference type="Pfam" id="PF03733">
    <property type="entry name" value="YccF"/>
    <property type="match status" value="1"/>
</dbReference>
<keyword evidence="1" id="KW-0812">Transmembrane</keyword>
<feature type="transmembrane region" description="Helical" evidence="1">
    <location>
        <begin position="83"/>
        <end position="112"/>
    </location>
</feature>
<evidence type="ECO:0000313" key="4">
    <source>
        <dbReference type="Proteomes" id="UP000595001"/>
    </source>
</evidence>
<proteinExistence type="predicted"/>
<keyword evidence="4" id="KW-1185">Reference proteome</keyword>
<accession>A0A7T3FXJ6</accession>
<evidence type="ECO:0000259" key="2">
    <source>
        <dbReference type="Pfam" id="PF03733"/>
    </source>
</evidence>